<dbReference type="KEGG" id="aeh:Mlg_1820"/>
<reference evidence="2" key="1">
    <citation type="submission" date="2006-08" db="EMBL/GenBank/DDBJ databases">
        <title>Complete sequence of Alkalilimnicola ehrilichei MLHE-1.</title>
        <authorList>
            <person name="Copeland A."/>
            <person name="Lucas S."/>
            <person name="Lapidus A."/>
            <person name="Barry K."/>
            <person name="Detter J.C."/>
            <person name="Glavina del Rio T."/>
            <person name="Hammon N."/>
            <person name="Israni S."/>
            <person name="Dalin E."/>
            <person name="Tice H."/>
            <person name="Pitluck S."/>
            <person name="Sims D."/>
            <person name="Brettin T."/>
            <person name="Bruce D."/>
            <person name="Han C."/>
            <person name="Tapia R."/>
            <person name="Gilna P."/>
            <person name="Schmutz J."/>
            <person name="Larimer F."/>
            <person name="Land M."/>
            <person name="Hauser L."/>
            <person name="Kyrpides N."/>
            <person name="Mikhailova N."/>
            <person name="Oremland R.S."/>
            <person name="Hoeft S.E."/>
            <person name="Switzer-Blum J."/>
            <person name="Kulp T."/>
            <person name="King G."/>
            <person name="Tabita R."/>
            <person name="Witte B."/>
            <person name="Santini J.M."/>
            <person name="Basu P."/>
            <person name="Hollibaugh J.T."/>
            <person name="Xie G."/>
            <person name="Stolz J.F."/>
            <person name="Richardson P."/>
        </authorList>
    </citation>
    <scope>NUCLEOTIDE SEQUENCE [LARGE SCALE GENOMIC DNA]</scope>
    <source>
        <strain evidence="2">ATCC BAA-1101 / DSM 17681 / MLHE-1</strain>
    </source>
</reference>
<dbReference type="HOGENOM" id="CLU_037503_0_0_6"/>
<gene>
    <name evidence="1" type="ordered locus">Mlg_1820</name>
</gene>
<dbReference type="AlphaFoldDB" id="Q0A7M3"/>
<dbReference type="eggNOG" id="COG3635">
    <property type="taxonomic scope" value="Bacteria"/>
</dbReference>
<keyword evidence="2" id="KW-1185">Reference proteome</keyword>
<name>Q0A7M3_ALKEH</name>
<proteinExistence type="predicted"/>
<dbReference type="RefSeq" id="WP_011629558.1">
    <property type="nucleotide sequence ID" value="NC_008340.1"/>
</dbReference>
<evidence type="ECO:0000313" key="1">
    <source>
        <dbReference type="EMBL" id="ABI57164.1"/>
    </source>
</evidence>
<organism evidence="1 2">
    <name type="scientific">Alkalilimnicola ehrlichii (strain ATCC BAA-1101 / DSM 17681 / MLHE-1)</name>
    <dbReference type="NCBI Taxonomy" id="187272"/>
    <lineage>
        <taxon>Bacteria</taxon>
        <taxon>Pseudomonadati</taxon>
        <taxon>Pseudomonadota</taxon>
        <taxon>Gammaproteobacteria</taxon>
        <taxon>Chromatiales</taxon>
        <taxon>Ectothiorhodospiraceae</taxon>
        <taxon>Alkalilimnicola</taxon>
    </lineage>
</organism>
<dbReference type="EMBL" id="CP000453">
    <property type="protein sequence ID" value="ABI57164.1"/>
    <property type="molecule type" value="Genomic_DNA"/>
</dbReference>
<evidence type="ECO:0000313" key="2">
    <source>
        <dbReference type="Proteomes" id="UP000001962"/>
    </source>
</evidence>
<protein>
    <submittedName>
        <fullName evidence="1">Putative signal peptide protein</fullName>
    </submittedName>
</protein>
<sequence length="339" mass="37174">MAGEGTLHLLLPGLLGPVPRAAARAPEVLGRFPGLADLLNRSTAERSPSGELTTLLAARLEDPDALCAGPLGLVAEGVDPAEGYWFRADPVMLHPDRDRIVVFHGGPALPEPSETDELVMAFNGFFSGDGVELRAPAPQRWYLRVPEALATVTTTPLHAVIGRGMGEALPRGEQAGRWASLLNEAQMLFHTHPVNQVRQDQGRPMINGIWPWGGGRLRPLRWRNELAGLHGDDLTLIGLGKHTGVQVAPLDLDRLPETDDGDHLVVCDGPARALAEQDLGAWLAWLEALERGWFRGLAASRRRVRLDAGTGRAWTRTGGGRWRFWRRRHDLDRWLSLEG</sequence>
<dbReference type="Proteomes" id="UP000001962">
    <property type="component" value="Chromosome"/>
</dbReference>
<accession>Q0A7M3</accession>
<dbReference type="OrthoDB" id="5295974at2"/>